<evidence type="ECO:0000313" key="2">
    <source>
        <dbReference type="Proteomes" id="UP000294200"/>
    </source>
</evidence>
<keyword evidence="2" id="KW-1185">Reference proteome</keyword>
<gene>
    <name evidence="1" type="ORF">BZM27_12835</name>
</gene>
<dbReference type="Proteomes" id="UP000294200">
    <property type="component" value="Unassembled WGS sequence"/>
</dbReference>
<comment type="caution">
    <text evidence="1">The sequence shown here is derived from an EMBL/GenBank/DDBJ whole genome shotgun (WGS) entry which is preliminary data.</text>
</comment>
<reference evidence="1 2" key="1">
    <citation type="submission" date="2017-02" db="EMBL/GenBank/DDBJ databases">
        <title>Paraburkholderia sophoroidis sp. nov. and Paraburkholderia steynii sp. nov. rhizobial symbionts of the fynbos legume Hypocalyptus sophoroides.</title>
        <authorList>
            <person name="Steenkamp E.T."/>
            <person name="Beukes C.W."/>
            <person name="Van Zyl E."/>
            <person name="Avontuur J."/>
            <person name="Chan W.Y."/>
            <person name="Hassen A."/>
            <person name="Palmer M."/>
            <person name="Mthombeni L."/>
            <person name="Phalane F."/>
            <person name="Sereme K."/>
            <person name="Venter S.N."/>
        </authorList>
    </citation>
    <scope>NUCLEOTIDE SEQUENCE [LARGE SCALE GENOMIC DNA]</scope>
    <source>
        <strain evidence="1 2">HC1.1ba</strain>
    </source>
</reference>
<accession>A0A4R0XJU5</accession>
<sequence>MKDETLEQVERLHEREGMFAWRETYVHMLEWEHGRVQQALTRAVNTMEPSVADKKDCSNAALFDPEFGQWHFVSFTDL</sequence>
<dbReference type="AlphaFoldDB" id="A0A4R0XJU5"/>
<proteinExistence type="predicted"/>
<protein>
    <submittedName>
        <fullName evidence="1">Uncharacterized protein</fullName>
    </submittedName>
</protein>
<name>A0A4R0XJU5_9BURK</name>
<dbReference type="EMBL" id="MWML01000037">
    <property type="protein sequence ID" value="TCG08310.1"/>
    <property type="molecule type" value="Genomic_DNA"/>
</dbReference>
<evidence type="ECO:0000313" key="1">
    <source>
        <dbReference type="EMBL" id="TCG08310.1"/>
    </source>
</evidence>
<organism evidence="1 2">
    <name type="scientific">Paraburkholderia steynii</name>
    <dbReference type="NCBI Taxonomy" id="1245441"/>
    <lineage>
        <taxon>Bacteria</taxon>
        <taxon>Pseudomonadati</taxon>
        <taxon>Pseudomonadota</taxon>
        <taxon>Betaproteobacteria</taxon>
        <taxon>Burkholderiales</taxon>
        <taxon>Burkholderiaceae</taxon>
        <taxon>Paraburkholderia</taxon>
    </lineage>
</organism>